<evidence type="ECO:0000256" key="4">
    <source>
        <dbReference type="ARBA" id="ARBA00022840"/>
    </source>
</evidence>
<dbReference type="FunFam" id="3.40.50.300:FF:000032">
    <property type="entry name" value="Export ABC transporter ATP-binding protein"/>
    <property type="match status" value="1"/>
</dbReference>
<dbReference type="Proteomes" id="UP000245793">
    <property type="component" value="Unassembled WGS sequence"/>
</dbReference>
<dbReference type="InterPro" id="IPR003593">
    <property type="entry name" value="AAA+_ATPase"/>
</dbReference>
<proteinExistence type="inferred from homology"/>
<dbReference type="Gene3D" id="3.40.50.300">
    <property type="entry name" value="P-loop containing nucleotide triphosphate hydrolases"/>
    <property type="match status" value="1"/>
</dbReference>
<dbReference type="GO" id="GO:0022857">
    <property type="term" value="F:transmembrane transporter activity"/>
    <property type="evidence" value="ECO:0007669"/>
    <property type="project" value="UniProtKB-ARBA"/>
</dbReference>
<dbReference type="CDD" id="cd03255">
    <property type="entry name" value="ABC_MJ0796_LolCDE_FtsE"/>
    <property type="match status" value="1"/>
</dbReference>
<dbReference type="RefSeq" id="WP_116480029.1">
    <property type="nucleotide sequence ID" value="NZ_QEKV01000004.1"/>
</dbReference>
<dbReference type="InterPro" id="IPR003439">
    <property type="entry name" value="ABC_transporter-like_ATP-bd"/>
</dbReference>
<accession>A0A2U1E3Y3</accession>
<dbReference type="PANTHER" id="PTHR42798:SF6">
    <property type="entry name" value="CELL DIVISION ATP-BINDING PROTEIN FTSE"/>
    <property type="match status" value="1"/>
</dbReference>
<dbReference type="SMART" id="SM00382">
    <property type="entry name" value="AAA"/>
    <property type="match status" value="1"/>
</dbReference>
<dbReference type="PROSITE" id="PS50893">
    <property type="entry name" value="ABC_TRANSPORTER_2"/>
    <property type="match status" value="1"/>
</dbReference>
<sequence length="226" mass="25251">MEILKIENLKKIYGKGENLVNAVDDVSFSIERGEFIAVVGPSGSGKSTLLHLIGGVDRPNDGKIYIEGTDISNYNSKELALYRRRKVGIVYQFYNLIPNLTVKHNIELPLTLDGRRVNEKLFDDIVTKLGISKKLNNFPSELSGGQNQRVAIARSLIYEPSLLLLDEPTGNLDRKNSNEIIEILKYFNHTSNQTIILVTHDESVALESDRIITIVDGKIAGDEINE</sequence>
<evidence type="ECO:0000313" key="6">
    <source>
        <dbReference type="EMBL" id="PVY94605.1"/>
    </source>
</evidence>
<reference evidence="6 7" key="1">
    <citation type="submission" date="2018-04" db="EMBL/GenBank/DDBJ databases">
        <title>Genomic Encyclopedia of Type Strains, Phase IV (KMG-IV): sequencing the most valuable type-strain genomes for metagenomic binning, comparative biology and taxonomic classification.</title>
        <authorList>
            <person name="Goeker M."/>
        </authorList>
    </citation>
    <scope>NUCLEOTIDE SEQUENCE [LARGE SCALE GENOMIC DNA]</scope>
    <source>
        <strain evidence="6 7">DSM 20705</strain>
    </source>
</reference>
<feature type="domain" description="ABC transporter" evidence="5">
    <location>
        <begin position="4"/>
        <end position="224"/>
    </location>
</feature>
<dbReference type="InterPro" id="IPR027417">
    <property type="entry name" value="P-loop_NTPase"/>
</dbReference>
<keyword evidence="4 6" id="KW-0067">ATP-binding</keyword>
<keyword evidence="3" id="KW-0547">Nucleotide-binding</keyword>
<evidence type="ECO:0000256" key="2">
    <source>
        <dbReference type="ARBA" id="ARBA00022448"/>
    </source>
</evidence>
<dbReference type="InterPro" id="IPR017911">
    <property type="entry name" value="MacB-like_ATP-bd"/>
</dbReference>
<evidence type="ECO:0000256" key="3">
    <source>
        <dbReference type="ARBA" id="ARBA00022741"/>
    </source>
</evidence>
<dbReference type="GO" id="GO:0016887">
    <property type="term" value="F:ATP hydrolysis activity"/>
    <property type="evidence" value="ECO:0007669"/>
    <property type="project" value="InterPro"/>
</dbReference>
<gene>
    <name evidence="6" type="ORF">C7381_104111</name>
</gene>
<name>A0A2U1E3Y3_9FIRM</name>
<dbReference type="Pfam" id="PF00005">
    <property type="entry name" value="ABC_tran"/>
    <property type="match status" value="1"/>
</dbReference>
<dbReference type="SUPFAM" id="SSF52540">
    <property type="entry name" value="P-loop containing nucleoside triphosphate hydrolases"/>
    <property type="match status" value="1"/>
</dbReference>
<protein>
    <submittedName>
        <fullName evidence="6">Putative ABC transport system ATP-binding protein</fullName>
    </submittedName>
</protein>
<dbReference type="PANTHER" id="PTHR42798">
    <property type="entry name" value="LIPOPROTEIN-RELEASING SYSTEM ATP-BINDING PROTEIN LOLD"/>
    <property type="match status" value="1"/>
</dbReference>
<comment type="similarity">
    <text evidence="1">Belongs to the ABC transporter superfamily.</text>
</comment>
<keyword evidence="7" id="KW-1185">Reference proteome</keyword>
<evidence type="ECO:0000259" key="5">
    <source>
        <dbReference type="PROSITE" id="PS50893"/>
    </source>
</evidence>
<comment type="caution">
    <text evidence="6">The sequence shown here is derived from an EMBL/GenBank/DDBJ whole genome shotgun (WGS) entry which is preliminary data.</text>
</comment>
<evidence type="ECO:0000256" key="1">
    <source>
        <dbReference type="ARBA" id="ARBA00005417"/>
    </source>
</evidence>
<evidence type="ECO:0000313" key="7">
    <source>
        <dbReference type="Proteomes" id="UP000245793"/>
    </source>
</evidence>
<dbReference type="EMBL" id="QEKV01000004">
    <property type="protein sequence ID" value="PVY94605.1"/>
    <property type="molecule type" value="Genomic_DNA"/>
</dbReference>
<dbReference type="GO" id="GO:0098796">
    <property type="term" value="C:membrane protein complex"/>
    <property type="evidence" value="ECO:0007669"/>
    <property type="project" value="UniProtKB-ARBA"/>
</dbReference>
<organism evidence="6 7">
    <name type="scientific">Ezakiella coagulans</name>
    <dbReference type="NCBI Taxonomy" id="46507"/>
    <lineage>
        <taxon>Bacteria</taxon>
        <taxon>Bacillati</taxon>
        <taxon>Bacillota</taxon>
        <taxon>Tissierellia</taxon>
        <taxon>Ezakiella</taxon>
    </lineage>
</organism>
<dbReference type="AlphaFoldDB" id="A0A2U1E3Y3"/>
<dbReference type="GO" id="GO:0005524">
    <property type="term" value="F:ATP binding"/>
    <property type="evidence" value="ECO:0007669"/>
    <property type="project" value="UniProtKB-KW"/>
</dbReference>
<keyword evidence="2" id="KW-0813">Transport</keyword>